<organism evidence="10 11">
    <name type="scientific">Mytilus galloprovincialis</name>
    <name type="common">Mediterranean mussel</name>
    <dbReference type="NCBI Taxonomy" id="29158"/>
    <lineage>
        <taxon>Eukaryota</taxon>
        <taxon>Metazoa</taxon>
        <taxon>Spiralia</taxon>
        <taxon>Lophotrochozoa</taxon>
        <taxon>Mollusca</taxon>
        <taxon>Bivalvia</taxon>
        <taxon>Autobranchia</taxon>
        <taxon>Pteriomorphia</taxon>
        <taxon>Mytilida</taxon>
        <taxon>Mytiloidea</taxon>
        <taxon>Mytilidae</taxon>
        <taxon>Mytilinae</taxon>
        <taxon>Mytilus</taxon>
    </lineage>
</organism>
<name>A0A8B6HMD5_MYTGA</name>
<dbReference type="FunFam" id="2.10.25.10:FF:000255">
    <property type="entry name" value="Sushi, nidogen and EGF-like domains 1"/>
    <property type="match status" value="1"/>
</dbReference>
<dbReference type="SUPFAM" id="SSF57196">
    <property type="entry name" value="EGF/Laminin"/>
    <property type="match status" value="1"/>
</dbReference>
<keyword evidence="11" id="KW-1185">Reference proteome</keyword>
<comment type="caution">
    <text evidence="6">Lacks conserved residue(s) required for the propagation of feature annotation.</text>
</comment>
<gene>
    <name evidence="10" type="ORF">MGAL_10B089692</name>
</gene>
<keyword evidence="1 6" id="KW-0245">EGF-like domain</keyword>
<dbReference type="GO" id="GO:0005509">
    <property type="term" value="F:calcium ion binding"/>
    <property type="evidence" value="ECO:0007669"/>
    <property type="project" value="InterPro"/>
</dbReference>
<evidence type="ECO:0000256" key="4">
    <source>
        <dbReference type="ARBA" id="ARBA00023157"/>
    </source>
</evidence>
<evidence type="ECO:0000256" key="1">
    <source>
        <dbReference type="ARBA" id="ARBA00022536"/>
    </source>
</evidence>
<dbReference type="Pfam" id="PF00008">
    <property type="entry name" value="EGF"/>
    <property type="match status" value="1"/>
</dbReference>
<dbReference type="Proteomes" id="UP000596742">
    <property type="component" value="Unassembled WGS sequence"/>
</dbReference>
<evidence type="ECO:0000256" key="3">
    <source>
        <dbReference type="ARBA" id="ARBA00022737"/>
    </source>
</evidence>
<dbReference type="OrthoDB" id="5953235at2759"/>
<evidence type="ECO:0000256" key="6">
    <source>
        <dbReference type="PROSITE-ProRule" id="PRU00076"/>
    </source>
</evidence>
<evidence type="ECO:0000313" key="10">
    <source>
        <dbReference type="EMBL" id="VDI81853.1"/>
    </source>
</evidence>
<keyword evidence="2" id="KW-0732">Signal</keyword>
<evidence type="ECO:0000259" key="8">
    <source>
        <dbReference type="PROSITE" id="PS50026"/>
    </source>
</evidence>
<reference evidence="10" key="1">
    <citation type="submission" date="2018-11" db="EMBL/GenBank/DDBJ databases">
        <authorList>
            <person name="Alioto T."/>
            <person name="Alioto T."/>
        </authorList>
    </citation>
    <scope>NUCLEOTIDE SEQUENCE</scope>
</reference>
<evidence type="ECO:0000256" key="5">
    <source>
        <dbReference type="ARBA" id="ARBA00023180"/>
    </source>
</evidence>
<dbReference type="AlphaFoldDB" id="A0A8B6HMD5"/>
<dbReference type="InterPro" id="IPR001881">
    <property type="entry name" value="EGF-like_Ca-bd_dom"/>
</dbReference>
<proteinExistence type="predicted"/>
<feature type="domain" description="ShKT" evidence="9">
    <location>
        <begin position="59"/>
        <end position="92"/>
    </location>
</feature>
<dbReference type="SMART" id="SM00179">
    <property type="entry name" value="EGF_CA"/>
    <property type="match status" value="1"/>
</dbReference>
<evidence type="ECO:0008006" key="12">
    <source>
        <dbReference type="Google" id="ProtNLM"/>
    </source>
</evidence>
<comment type="caution">
    <text evidence="10">The sequence shown here is derived from an EMBL/GenBank/DDBJ whole genome shotgun (WGS) entry which is preliminary data.</text>
</comment>
<evidence type="ECO:0000259" key="9">
    <source>
        <dbReference type="PROSITE" id="PS51670"/>
    </source>
</evidence>
<dbReference type="EMBL" id="UYJE01010294">
    <property type="protein sequence ID" value="VDI81853.1"/>
    <property type="molecule type" value="Genomic_DNA"/>
</dbReference>
<feature type="disulfide bond" evidence="6">
    <location>
        <begin position="27"/>
        <end position="36"/>
    </location>
</feature>
<evidence type="ECO:0000256" key="2">
    <source>
        <dbReference type="ARBA" id="ARBA00022729"/>
    </source>
</evidence>
<dbReference type="CDD" id="cd00054">
    <property type="entry name" value="EGF_CA"/>
    <property type="match status" value="1"/>
</dbReference>
<accession>A0A8B6HMD5</accession>
<dbReference type="Gene3D" id="1.10.10.1940">
    <property type="match status" value="1"/>
</dbReference>
<feature type="disulfide bond" evidence="7">
    <location>
        <begin position="76"/>
        <end position="89"/>
    </location>
</feature>
<feature type="disulfide bond" evidence="7">
    <location>
        <begin position="67"/>
        <end position="85"/>
    </location>
</feature>
<evidence type="ECO:0000256" key="7">
    <source>
        <dbReference type="PROSITE-ProRule" id="PRU01005"/>
    </source>
</evidence>
<dbReference type="SMART" id="SM00254">
    <property type="entry name" value="ShKT"/>
    <property type="match status" value="1"/>
</dbReference>
<sequence length="104" mass="11135">VADHCKPDPCLHSGWCVSTTNGYTCQCTSRFTGKNCQRFVTTSTTQSITTSTTQSSLPCEDKTGLDCKPFVVSNLCNVPTVRINCAKTCKFCSPVHVANGPPIG</sequence>
<feature type="non-terminal residue" evidence="10">
    <location>
        <position position="1"/>
    </location>
</feature>
<keyword evidence="4 6" id="KW-1015">Disulfide bond</keyword>
<dbReference type="PROSITE" id="PS50026">
    <property type="entry name" value="EGF_3"/>
    <property type="match status" value="1"/>
</dbReference>
<keyword evidence="5" id="KW-0325">Glycoprotein</keyword>
<evidence type="ECO:0000313" key="11">
    <source>
        <dbReference type="Proteomes" id="UP000596742"/>
    </source>
</evidence>
<feature type="domain" description="EGF-like" evidence="8">
    <location>
        <begin position="1"/>
        <end position="37"/>
    </location>
</feature>
<dbReference type="Gene3D" id="2.10.25.10">
    <property type="entry name" value="Laminin"/>
    <property type="match status" value="1"/>
</dbReference>
<dbReference type="Pfam" id="PF01549">
    <property type="entry name" value="ShK"/>
    <property type="match status" value="1"/>
</dbReference>
<protein>
    <recommendedName>
        <fullName evidence="12">EGF-like domain-containing protein</fullName>
    </recommendedName>
</protein>
<dbReference type="PROSITE" id="PS51670">
    <property type="entry name" value="SHKT"/>
    <property type="match status" value="1"/>
</dbReference>
<dbReference type="InterPro" id="IPR003582">
    <property type="entry name" value="ShKT_dom"/>
</dbReference>
<dbReference type="InterPro" id="IPR000742">
    <property type="entry name" value="EGF"/>
</dbReference>
<dbReference type="PROSITE" id="PS00022">
    <property type="entry name" value="EGF_1"/>
    <property type="match status" value="1"/>
</dbReference>
<keyword evidence="3" id="KW-0677">Repeat</keyword>